<sequence>MKRISNYHTFAAAALLFLSSCNDGFLEKYPETEIGQESFFNNEQDLNLASLRLYDFPSVGGYYISDAVTDNAWTTGSAELKNMMVSTPSAESLTSGWDWEKVRNCNFFLENFRRAAVSEQRLNHYEGLGRFFRARAYVEKVKRYSDVPWIEQTVSTDNEGILFAARDPRELVVGKILEDYDFAINNIDETAPNGAVNRWVAKADYARFLLYEGTFRKYHPELNLTSSADALLQRAVEVAQDVITNGGFFIHNTGNPREDYGSLFFNTNLFAVGEIIFARDYAHELLNGDVWDTSDGVFGNYEVFPVKDLVQAYLMEDGSFYSAQPNYAQNEFVDEFKNRDPRMYQTLAYPGWELVRSGTYLQGSGLYVQQLAKNFSGYHQIKGLYNTTNLQERNNIDLPLYRFAETLLIYAEAKAELGQLTQGDLDISVNMLRARAGMPGMTLNPPVDPVQAAKFPNVSSPQRAEILEIRRERRIELAFEGFRHDDLMRWEVGKLLEKEPQGIYFSRLGQHDLNGDGVPDIILLPASESIPAQRETNSLGVPFIYYRVGTFANPDVSVFLSSPTSGNVQVVENAGTFETPKYYYRPIPQSQIQLNPNLGDQLFGW</sequence>
<evidence type="ECO:0000256" key="1">
    <source>
        <dbReference type="ARBA" id="ARBA00004442"/>
    </source>
</evidence>
<reference evidence="7 8" key="1">
    <citation type="submission" date="2017-02" db="EMBL/GenBank/DDBJ databases">
        <authorList>
            <person name="Peterson S.W."/>
        </authorList>
    </citation>
    <scope>NUCLEOTIDE SEQUENCE [LARGE SCALE GENOMIC DNA]</scope>
    <source>
        <strain evidence="7 8">DSM 22899</strain>
    </source>
</reference>
<dbReference type="InterPro" id="IPR011990">
    <property type="entry name" value="TPR-like_helical_dom_sf"/>
</dbReference>
<name>A0A1T4ZZA8_9SPHI</name>
<organism evidence="7 8">
    <name type="scientific">Parapedobacter luteus</name>
    <dbReference type="NCBI Taxonomy" id="623280"/>
    <lineage>
        <taxon>Bacteria</taxon>
        <taxon>Pseudomonadati</taxon>
        <taxon>Bacteroidota</taxon>
        <taxon>Sphingobacteriia</taxon>
        <taxon>Sphingobacteriales</taxon>
        <taxon>Sphingobacteriaceae</taxon>
        <taxon>Parapedobacter</taxon>
    </lineage>
</organism>
<evidence type="ECO:0000256" key="5">
    <source>
        <dbReference type="ARBA" id="ARBA00023237"/>
    </source>
</evidence>
<evidence type="ECO:0000259" key="6">
    <source>
        <dbReference type="Pfam" id="PF07980"/>
    </source>
</evidence>
<dbReference type="STRING" id="623280.SAMN05660226_00322"/>
<evidence type="ECO:0000313" key="8">
    <source>
        <dbReference type="Proteomes" id="UP000190541"/>
    </source>
</evidence>
<dbReference type="Gene3D" id="1.25.40.390">
    <property type="match status" value="1"/>
</dbReference>
<keyword evidence="8" id="KW-1185">Reference proteome</keyword>
<keyword evidence="4" id="KW-0472">Membrane</keyword>
<comment type="subcellular location">
    <subcellularLocation>
        <location evidence="1">Cell outer membrane</location>
    </subcellularLocation>
</comment>
<comment type="similarity">
    <text evidence="2">Belongs to the SusD family.</text>
</comment>
<evidence type="ECO:0000313" key="7">
    <source>
        <dbReference type="EMBL" id="SKB28016.1"/>
    </source>
</evidence>
<evidence type="ECO:0000256" key="4">
    <source>
        <dbReference type="ARBA" id="ARBA00023136"/>
    </source>
</evidence>
<evidence type="ECO:0000256" key="2">
    <source>
        <dbReference type="ARBA" id="ARBA00006275"/>
    </source>
</evidence>
<dbReference type="PROSITE" id="PS51257">
    <property type="entry name" value="PROKAR_LIPOPROTEIN"/>
    <property type="match status" value="1"/>
</dbReference>
<dbReference type="SUPFAM" id="SSF48452">
    <property type="entry name" value="TPR-like"/>
    <property type="match status" value="1"/>
</dbReference>
<proteinExistence type="inferred from homology"/>
<keyword evidence="5" id="KW-0998">Cell outer membrane</keyword>
<gene>
    <name evidence="7" type="ORF">SAMN05660226_00322</name>
</gene>
<keyword evidence="3" id="KW-0732">Signal</keyword>
<protein>
    <submittedName>
        <fullName evidence="7">Starch-binding associating with outer membrane</fullName>
    </submittedName>
</protein>
<dbReference type="RefSeq" id="WP_079715038.1">
    <property type="nucleotide sequence ID" value="NZ_FUYS01000001.1"/>
</dbReference>
<evidence type="ECO:0000256" key="3">
    <source>
        <dbReference type="ARBA" id="ARBA00022729"/>
    </source>
</evidence>
<dbReference type="OrthoDB" id="5694214at2"/>
<dbReference type="AlphaFoldDB" id="A0A1T4ZZA8"/>
<feature type="domain" description="RagB/SusD" evidence="6">
    <location>
        <begin position="274"/>
        <end position="605"/>
    </location>
</feature>
<dbReference type="EMBL" id="FUYS01000001">
    <property type="protein sequence ID" value="SKB28016.1"/>
    <property type="molecule type" value="Genomic_DNA"/>
</dbReference>
<accession>A0A1T4ZZA8</accession>
<dbReference type="Pfam" id="PF07980">
    <property type="entry name" value="SusD_RagB"/>
    <property type="match status" value="1"/>
</dbReference>
<dbReference type="InterPro" id="IPR012944">
    <property type="entry name" value="SusD_RagB_dom"/>
</dbReference>
<dbReference type="GO" id="GO:0009279">
    <property type="term" value="C:cell outer membrane"/>
    <property type="evidence" value="ECO:0007669"/>
    <property type="project" value="UniProtKB-SubCell"/>
</dbReference>
<dbReference type="Proteomes" id="UP000190541">
    <property type="component" value="Unassembled WGS sequence"/>
</dbReference>